<proteinExistence type="predicted"/>
<comment type="caution">
    <text evidence="1">The sequence shown here is derived from an EMBL/GenBank/DDBJ whole genome shotgun (WGS) entry which is preliminary data.</text>
</comment>
<gene>
    <name evidence="1" type="ORF">G7043_20235</name>
</gene>
<name>A0A7C9VX78_9PSEU</name>
<evidence type="ECO:0000313" key="2">
    <source>
        <dbReference type="Proteomes" id="UP000481360"/>
    </source>
</evidence>
<evidence type="ECO:0000313" key="1">
    <source>
        <dbReference type="EMBL" id="NGY61258.1"/>
    </source>
</evidence>
<dbReference type="RefSeq" id="WP_166047577.1">
    <property type="nucleotide sequence ID" value="NZ_JAAMPJ010000005.1"/>
</dbReference>
<dbReference type="Proteomes" id="UP000481360">
    <property type="component" value="Unassembled WGS sequence"/>
</dbReference>
<reference evidence="1 2" key="1">
    <citation type="submission" date="2020-03" db="EMBL/GenBank/DDBJ databases">
        <title>Isolation and identification of active actinomycetes.</title>
        <authorList>
            <person name="Sun X."/>
        </authorList>
    </citation>
    <scope>NUCLEOTIDE SEQUENCE [LARGE SCALE GENOMIC DNA]</scope>
    <source>
        <strain evidence="1 2">NEAU-D13</strain>
    </source>
</reference>
<accession>A0A7C9VX78</accession>
<organism evidence="1 2">
    <name type="scientific">Lentzea alba</name>
    <dbReference type="NCBI Taxonomy" id="2714351"/>
    <lineage>
        <taxon>Bacteria</taxon>
        <taxon>Bacillati</taxon>
        <taxon>Actinomycetota</taxon>
        <taxon>Actinomycetes</taxon>
        <taxon>Pseudonocardiales</taxon>
        <taxon>Pseudonocardiaceae</taxon>
        <taxon>Lentzea</taxon>
    </lineage>
</organism>
<sequence length="117" mass="12732">MIGSVGGAGQAADVGFTVAHDRSELGVTEGVPAELASRWQESYLSAGLVVHVRELAVHLGRFEKLPIHDARTYHCIRTYVRLSACGALLIINFCRRIGGAAVRYRDQQLSVPAAWRS</sequence>
<keyword evidence="2" id="KW-1185">Reference proteome</keyword>
<dbReference type="EMBL" id="JAAMPJ010000005">
    <property type="protein sequence ID" value="NGY61258.1"/>
    <property type="molecule type" value="Genomic_DNA"/>
</dbReference>
<protein>
    <submittedName>
        <fullName evidence="1">Uncharacterized protein</fullName>
    </submittedName>
</protein>
<dbReference type="AlphaFoldDB" id="A0A7C9VX78"/>